<dbReference type="InterPro" id="IPR000014">
    <property type="entry name" value="PAS"/>
</dbReference>
<dbReference type="Pfam" id="PF00990">
    <property type="entry name" value="GGDEF"/>
    <property type="match status" value="1"/>
</dbReference>
<accession>A4CBR6</accession>
<evidence type="ECO:0000259" key="2">
    <source>
        <dbReference type="PROSITE" id="PS50883"/>
    </source>
</evidence>
<dbReference type="CDD" id="cd01949">
    <property type="entry name" value="GGDEF"/>
    <property type="match status" value="1"/>
</dbReference>
<dbReference type="Gene3D" id="3.20.20.450">
    <property type="entry name" value="EAL domain"/>
    <property type="match status" value="1"/>
</dbReference>
<dbReference type="SUPFAM" id="SSF55785">
    <property type="entry name" value="PYP-like sensor domain (PAS domain)"/>
    <property type="match status" value="1"/>
</dbReference>
<dbReference type="InterPro" id="IPR043128">
    <property type="entry name" value="Rev_trsase/Diguanyl_cyclase"/>
</dbReference>
<dbReference type="NCBIfam" id="TIGR00254">
    <property type="entry name" value="GGDEF"/>
    <property type="match status" value="1"/>
</dbReference>
<dbReference type="EMBL" id="AAOH01000005">
    <property type="protein sequence ID" value="EAR27803.1"/>
    <property type="molecule type" value="Genomic_DNA"/>
</dbReference>
<dbReference type="SMART" id="SM00267">
    <property type="entry name" value="GGDEF"/>
    <property type="match status" value="1"/>
</dbReference>
<protein>
    <submittedName>
        <fullName evidence="4">Putative GAF sensor protein</fullName>
    </submittedName>
</protein>
<comment type="caution">
    <text evidence="4">The sequence shown here is derived from an EMBL/GenBank/DDBJ whole genome shotgun (WGS) entry which is preliminary data.</text>
</comment>
<dbReference type="InterPro" id="IPR035919">
    <property type="entry name" value="EAL_sf"/>
</dbReference>
<dbReference type="InterPro" id="IPR052155">
    <property type="entry name" value="Biofilm_reg_signaling"/>
</dbReference>
<evidence type="ECO:0000313" key="5">
    <source>
        <dbReference type="Proteomes" id="UP000006201"/>
    </source>
</evidence>
<feature type="domain" description="EAL" evidence="2">
    <location>
        <begin position="439"/>
        <end position="692"/>
    </location>
</feature>
<dbReference type="STRING" id="87626.PTD2_18315"/>
<evidence type="ECO:0000313" key="4">
    <source>
        <dbReference type="EMBL" id="EAR27803.1"/>
    </source>
</evidence>
<dbReference type="InterPro" id="IPR029787">
    <property type="entry name" value="Nucleotide_cyclase"/>
</dbReference>
<name>A4CBR6_9GAMM</name>
<evidence type="ECO:0000259" key="3">
    <source>
        <dbReference type="PROSITE" id="PS50887"/>
    </source>
</evidence>
<dbReference type="HOGENOM" id="CLU_000445_70_50_6"/>
<proteinExistence type="predicted"/>
<dbReference type="PROSITE" id="PS50883">
    <property type="entry name" value="EAL"/>
    <property type="match status" value="1"/>
</dbReference>
<dbReference type="Gene3D" id="3.30.70.270">
    <property type="match status" value="1"/>
</dbReference>
<dbReference type="OrthoDB" id="9812358at2"/>
<sequence length="692" mass="79358">MNPTPLFDTLLANAQHGILLVNQDTEIVYLNPWLERRASIELNLSKGEPVKDTFNLQSDCHFIQTLDNCLRQQDSMTLTPPNNTYSLPLFDTDKCSTICQQIQFKPFYYQDSLHCLIEIFDITDTLFRSEQSHQRTQSLLSMTKNLKSSESKLRNVIDHIQQGLLTFDAKGLVLDYNTEVKTLFNSPLIDITEILPELNLRDLSMDDALTQLGLNNQQTWFELKHCQQLTDRHFEICICKIDQADKLFYLAQLRDITALKKQQQHLSEVARIDPLTGIANRLVLDDRIAQALARSQRTGHLMAMVLLDLDEFKQINDSLGHQAGDKLLKILANRLTKVVRKTDTVARLGGDEFCIIFEKIDSQEQCRDMLKKLIIQVEKSTLLSGHAINPKASIGACICRGDIDKQELYKRADAAMYQAKKMTRGSIKIYQHNEEQKRQSTLQIQLEKGLDYTELELYFQPSLSTNDQELVSIEALLRWRFNGKAMLPKQFISLMEQDGCFTQIERWVIHEACRQRKSWLQKELIEDSVTLAVNISQSFFYHPSLIKMLKNELNRFDLAPSMLELDIKEATLLLSSKRAAKIMSDLKELGVKIAIDNFGLGMSSLAILHHHPIDRIKLDKQLFHNNATESLPLIVGIIEAARSLKIDVLAEGIENQTMLEYLQEYKCDAYQGYVIAKPSRSEVFESFLKNTV</sequence>
<dbReference type="SUPFAM" id="SSF141868">
    <property type="entry name" value="EAL domain-like"/>
    <property type="match status" value="1"/>
</dbReference>
<dbReference type="Pfam" id="PF13188">
    <property type="entry name" value="PAS_8"/>
    <property type="match status" value="1"/>
</dbReference>
<dbReference type="Gene3D" id="3.30.450.20">
    <property type="entry name" value="PAS domain"/>
    <property type="match status" value="2"/>
</dbReference>
<dbReference type="CDD" id="cd01948">
    <property type="entry name" value="EAL"/>
    <property type="match status" value="1"/>
</dbReference>
<dbReference type="InterPro" id="IPR035965">
    <property type="entry name" value="PAS-like_dom_sf"/>
</dbReference>
<dbReference type="PANTHER" id="PTHR44757:SF2">
    <property type="entry name" value="BIOFILM ARCHITECTURE MAINTENANCE PROTEIN MBAA"/>
    <property type="match status" value="1"/>
</dbReference>
<gene>
    <name evidence="4" type="ORF">PTD2_18315</name>
</gene>
<dbReference type="InterPro" id="IPR000160">
    <property type="entry name" value="GGDEF_dom"/>
</dbReference>
<dbReference type="eggNOG" id="COG5001">
    <property type="taxonomic scope" value="Bacteria"/>
</dbReference>
<dbReference type="SUPFAM" id="SSF55073">
    <property type="entry name" value="Nucleotide cyclase"/>
    <property type="match status" value="1"/>
</dbReference>
<reference evidence="4 5" key="1">
    <citation type="submission" date="2006-02" db="EMBL/GenBank/DDBJ databases">
        <authorList>
            <person name="Moran M.A."/>
            <person name="Kjelleberg S."/>
            <person name="Egan S."/>
            <person name="Saunders N."/>
            <person name="Thomas T."/>
            <person name="Ferriera S."/>
            <person name="Johnson J."/>
            <person name="Kravitz S."/>
            <person name="Halpern A."/>
            <person name="Remington K."/>
            <person name="Beeson K."/>
            <person name="Tran B."/>
            <person name="Rogers Y.-H."/>
            <person name="Friedman R."/>
            <person name="Venter J.C."/>
        </authorList>
    </citation>
    <scope>NUCLEOTIDE SEQUENCE [LARGE SCALE GENOMIC DNA]</scope>
    <source>
        <strain evidence="4 5">D2</strain>
    </source>
</reference>
<dbReference type="GO" id="GO:0003824">
    <property type="term" value="F:catalytic activity"/>
    <property type="evidence" value="ECO:0007669"/>
    <property type="project" value="UniProtKB-ARBA"/>
</dbReference>
<dbReference type="Pfam" id="PF00563">
    <property type="entry name" value="EAL"/>
    <property type="match status" value="1"/>
</dbReference>
<dbReference type="PROSITE" id="PS50887">
    <property type="entry name" value="GGDEF"/>
    <property type="match status" value="1"/>
</dbReference>
<dbReference type="Proteomes" id="UP000006201">
    <property type="component" value="Unassembled WGS sequence"/>
</dbReference>
<dbReference type="PANTHER" id="PTHR44757">
    <property type="entry name" value="DIGUANYLATE CYCLASE DGCP"/>
    <property type="match status" value="1"/>
</dbReference>
<dbReference type="SMART" id="SM00052">
    <property type="entry name" value="EAL"/>
    <property type="match status" value="1"/>
</dbReference>
<dbReference type="InterPro" id="IPR001633">
    <property type="entry name" value="EAL_dom"/>
</dbReference>
<dbReference type="RefSeq" id="WP_009839635.1">
    <property type="nucleotide sequence ID" value="NZ_CH959301.1"/>
</dbReference>
<keyword evidence="5" id="KW-1185">Reference proteome</keyword>
<organism evidence="4 5">
    <name type="scientific">Pseudoalteromonas tunicata D2</name>
    <dbReference type="NCBI Taxonomy" id="87626"/>
    <lineage>
        <taxon>Bacteria</taxon>
        <taxon>Pseudomonadati</taxon>
        <taxon>Pseudomonadota</taxon>
        <taxon>Gammaproteobacteria</taxon>
        <taxon>Alteromonadales</taxon>
        <taxon>Pseudoalteromonadaceae</taxon>
        <taxon>Pseudoalteromonas</taxon>
    </lineage>
</organism>
<dbReference type="FunFam" id="3.30.70.270:FF:000001">
    <property type="entry name" value="Diguanylate cyclase domain protein"/>
    <property type="match status" value="1"/>
</dbReference>
<feature type="domain" description="GGDEF" evidence="3">
    <location>
        <begin position="300"/>
        <end position="432"/>
    </location>
</feature>
<comment type="cofactor">
    <cofactor evidence="1">
        <name>Mg(2+)</name>
        <dbReference type="ChEBI" id="CHEBI:18420"/>
    </cofactor>
</comment>
<dbReference type="AlphaFoldDB" id="A4CBR6"/>
<evidence type="ECO:0000256" key="1">
    <source>
        <dbReference type="ARBA" id="ARBA00001946"/>
    </source>
</evidence>